<organism evidence="2 3">
    <name type="scientific">Hephaestia caeni</name>
    <dbReference type="NCBI Taxonomy" id="645617"/>
    <lineage>
        <taxon>Bacteria</taxon>
        <taxon>Pseudomonadati</taxon>
        <taxon>Pseudomonadota</taxon>
        <taxon>Alphaproteobacteria</taxon>
        <taxon>Sphingomonadales</taxon>
        <taxon>Sphingomonadaceae</taxon>
        <taxon>Hephaestia</taxon>
    </lineage>
</organism>
<protein>
    <recommendedName>
        <fullName evidence="1">Cupin type-2 domain-containing protein</fullName>
    </recommendedName>
</protein>
<name>A0A397NNH0_9SPHN</name>
<evidence type="ECO:0000313" key="3">
    <source>
        <dbReference type="Proteomes" id="UP000266568"/>
    </source>
</evidence>
<dbReference type="Proteomes" id="UP000266568">
    <property type="component" value="Unassembled WGS sequence"/>
</dbReference>
<gene>
    <name evidence="2" type="ORF">DFR49_3036</name>
</gene>
<feature type="domain" description="Cupin type-2" evidence="1">
    <location>
        <begin position="74"/>
        <end position="144"/>
    </location>
</feature>
<dbReference type="PANTHER" id="PTHR43346">
    <property type="entry name" value="LIGAND BINDING DOMAIN PROTEIN, PUTATIVE (AFU_ORTHOLOGUE AFUA_6G14370)-RELATED"/>
    <property type="match status" value="1"/>
</dbReference>
<evidence type="ECO:0000313" key="2">
    <source>
        <dbReference type="EMBL" id="RIA37159.1"/>
    </source>
</evidence>
<dbReference type="InterPro" id="IPR011051">
    <property type="entry name" value="RmlC_Cupin_sf"/>
</dbReference>
<proteinExistence type="predicted"/>
<dbReference type="InterPro" id="IPR013096">
    <property type="entry name" value="Cupin_2"/>
</dbReference>
<reference evidence="2 3" key="1">
    <citation type="submission" date="2018-08" db="EMBL/GenBank/DDBJ databases">
        <title>Genomic Encyclopedia of Type Strains, Phase IV (KMG-IV): sequencing the most valuable type-strain genomes for metagenomic binning, comparative biology and taxonomic classification.</title>
        <authorList>
            <person name="Goeker M."/>
        </authorList>
    </citation>
    <scope>NUCLEOTIDE SEQUENCE [LARGE SCALE GENOMIC DNA]</scope>
    <source>
        <strain evidence="2 3">DSM 25527</strain>
    </source>
</reference>
<dbReference type="AlphaFoldDB" id="A0A397NNH0"/>
<evidence type="ECO:0000259" key="1">
    <source>
        <dbReference type="Pfam" id="PF07883"/>
    </source>
</evidence>
<keyword evidence="3" id="KW-1185">Reference proteome</keyword>
<dbReference type="InterPro" id="IPR052538">
    <property type="entry name" value="Flavonoid_dioxygenase-like"/>
</dbReference>
<dbReference type="RefSeq" id="WP_119036530.1">
    <property type="nucleotide sequence ID" value="NZ_QXDC01000004.1"/>
</dbReference>
<dbReference type="Gene3D" id="2.60.120.10">
    <property type="entry name" value="Jelly Rolls"/>
    <property type="match status" value="1"/>
</dbReference>
<dbReference type="InterPro" id="IPR014710">
    <property type="entry name" value="RmlC-like_jellyroll"/>
</dbReference>
<dbReference type="EMBL" id="QXDC01000004">
    <property type="protein sequence ID" value="RIA37159.1"/>
    <property type="molecule type" value="Genomic_DNA"/>
</dbReference>
<dbReference type="PANTHER" id="PTHR43346:SF1">
    <property type="entry name" value="QUERCETIN 2,3-DIOXYGENASE-RELATED"/>
    <property type="match status" value="1"/>
</dbReference>
<sequence length="193" mass="21220">MKTIDISPEEMNKRVARYADLVPYGNQHTGTINPEVFEHLTARRVLSIMAPHNYTGRSAQAPIKSLPGAVISIAETPPGNAPALHAHDTAIENFFVINGRYKISWGDEGQHSLELGPMDFISIPPRVNRTFLNITDETARLLAIIQPLGEDQEDRVAFATSVAPKISDQYGEETLAALREIGFHFDAGQDSEA</sequence>
<dbReference type="SUPFAM" id="SSF51182">
    <property type="entry name" value="RmlC-like cupins"/>
    <property type="match status" value="1"/>
</dbReference>
<dbReference type="OrthoDB" id="6058at2"/>
<comment type="caution">
    <text evidence="2">The sequence shown here is derived from an EMBL/GenBank/DDBJ whole genome shotgun (WGS) entry which is preliminary data.</text>
</comment>
<dbReference type="Pfam" id="PF07883">
    <property type="entry name" value="Cupin_2"/>
    <property type="match status" value="1"/>
</dbReference>
<accession>A0A397NNH0</accession>